<proteinExistence type="predicted"/>
<organism evidence="1 2">
    <name type="scientific">Candidatus Proximibacter danicus</name>
    <dbReference type="NCBI Taxonomy" id="2954365"/>
    <lineage>
        <taxon>Bacteria</taxon>
        <taxon>Pseudomonadati</taxon>
        <taxon>Pseudomonadota</taxon>
        <taxon>Betaproteobacteria</taxon>
        <taxon>Candidatus Proximibacter</taxon>
    </lineage>
</organism>
<name>A0A9D7JZU1_9PROT</name>
<evidence type="ECO:0000313" key="1">
    <source>
        <dbReference type="EMBL" id="MBK8523780.1"/>
    </source>
</evidence>
<evidence type="ECO:0000313" key="2">
    <source>
        <dbReference type="Proteomes" id="UP000886689"/>
    </source>
</evidence>
<protein>
    <submittedName>
        <fullName evidence="1">Uncharacterized protein</fullName>
    </submittedName>
</protein>
<dbReference type="Proteomes" id="UP000886689">
    <property type="component" value="Unassembled WGS sequence"/>
</dbReference>
<dbReference type="EMBL" id="JADJUC010000005">
    <property type="protein sequence ID" value="MBK8523780.1"/>
    <property type="molecule type" value="Genomic_DNA"/>
</dbReference>
<gene>
    <name evidence="1" type="ORF">IPL58_06475</name>
</gene>
<comment type="caution">
    <text evidence="1">The sequence shown here is derived from an EMBL/GenBank/DDBJ whole genome shotgun (WGS) entry which is preliminary data.</text>
</comment>
<reference evidence="1" key="1">
    <citation type="submission" date="2020-10" db="EMBL/GenBank/DDBJ databases">
        <title>Connecting structure to function with the recovery of over 1000 high-quality activated sludge metagenome-assembled genomes encoding full-length rRNA genes using long-read sequencing.</title>
        <authorList>
            <person name="Singleton C.M."/>
            <person name="Petriglieri F."/>
            <person name="Kristensen J.M."/>
            <person name="Kirkegaard R.H."/>
            <person name="Michaelsen T.Y."/>
            <person name="Andersen M.H."/>
            <person name="Karst S.M."/>
            <person name="Dueholm M.S."/>
            <person name="Nielsen P.H."/>
            <person name="Albertsen M."/>
        </authorList>
    </citation>
    <scope>NUCLEOTIDE SEQUENCE</scope>
    <source>
        <strain evidence="1">Hirt_18-Q3-R61-65_BATAC.395</strain>
    </source>
</reference>
<dbReference type="AlphaFoldDB" id="A0A9D7JZU1"/>
<sequence length="158" mass="17201">MFSSLAFFSLFLAACTSGGPRPAPAIDRLPAETAQESTAPLDRDRLLAMVRAGDSPEALVERWRRDGARLKLGASDIVYLHGRGVPLSLLDTLLDAREQALRADLDTRLATRQTEFSRQLAAEQARVPVCPAPYYGGFSPYGGWGSGSGWWGGIHRAW</sequence>
<accession>A0A9D7JZU1</accession>